<sequence length="74" mass="7808">MHHQIVRFTLPTNGGSKTIKLTDGTILTVRATRPVRCGGAQCAECVAVKRCLSNAANTYANQAIAVNCRAVAGH</sequence>
<keyword evidence="2" id="KW-1185">Reference proteome</keyword>
<protein>
    <submittedName>
        <fullName evidence="1">Uncharacterized protein</fullName>
    </submittedName>
</protein>
<dbReference type="Proteomes" id="UP000823405">
    <property type="component" value="Unassembled WGS sequence"/>
</dbReference>
<comment type="caution">
    <text evidence="1">The sequence shown here is derived from an EMBL/GenBank/DDBJ whole genome shotgun (WGS) entry which is preliminary data.</text>
</comment>
<organism evidence="1 2">
    <name type="scientific">Linnemannia gamsii</name>
    <dbReference type="NCBI Taxonomy" id="64522"/>
    <lineage>
        <taxon>Eukaryota</taxon>
        <taxon>Fungi</taxon>
        <taxon>Fungi incertae sedis</taxon>
        <taxon>Mucoromycota</taxon>
        <taxon>Mortierellomycotina</taxon>
        <taxon>Mortierellomycetes</taxon>
        <taxon>Mortierellales</taxon>
        <taxon>Mortierellaceae</taxon>
        <taxon>Linnemannia</taxon>
    </lineage>
</organism>
<evidence type="ECO:0000313" key="1">
    <source>
        <dbReference type="EMBL" id="KAG0315996.1"/>
    </source>
</evidence>
<reference evidence="1" key="1">
    <citation type="journal article" date="2020" name="Fungal Divers.">
        <title>Resolving the Mortierellaceae phylogeny through synthesis of multi-gene phylogenetics and phylogenomics.</title>
        <authorList>
            <person name="Vandepol N."/>
            <person name="Liber J."/>
            <person name="Desiro A."/>
            <person name="Na H."/>
            <person name="Kennedy M."/>
            <person name="Barry K."/>
            <person name="Grigoriev I.V."/>
            <person name="Miller A.N."/>
            <person name="O'Donnell K."/>
            <person name="Stajich J.E."/>
            <person name="Bonito G."/>
        </authorList>
    </citation>
    <scope>NUCLEOTIDE SEQUENCE</scope>
    <source>
        <strain evidence="1">NVP60</strain>
    </source>
</reference>
<gene>
    <name evidence="1" type="ORF">BGZ97_007592</name>
</gene>
<dbReference type="AlphaFoldDB" id="A0A9P6RF38"/>
<dbReference type="InterPro" id="IPR046055">
    <property type="entry name" value="DUF6013"/>
</dbReference>
<evidence type="ECO:0000313" key="2">
    <source>
        <dbReference type="Proteomes" id="UP000823405"/>
    </source>
</evidence>
<dbReference type="Pfam" id="PF19476">
    <property type="entry name" value="DUF6013"/>
    <property type="match status" value="1"/>
</dbReference>
<name>A0A9P6RF38_9FUNG</name>
<dbReference type="EMBL" id="JAAAIN010000339">
    <property type="protein sequence ID" value="KAG0315996.1"/>
    <property type="molecule type" value="Genomic_DNA"/>
</dbReference>
<proteinExistence type="predicted"/>
<accession>A0A9P6RF38</accession>